<dbReference type="AlphaFoldDB" id="G8DTN2"/>
<gene>
    <name evidence="1" type="primary">tnp3</name>
</gene>
<reference evidence="1" key="1">
    <citation type="journal article" date="2011" name="FEMS Microbiol. Lett.">
        <title>Genetic analysis of the capsular polysaccharide synthesis locus in 15 Streptococcus suis serotypes.</title>
        <authorList>
            <person name="Wang K."/>
            <person name="Fan W."/>
            <person name="Cai L."/>
            <person name="Huang B."/>
            <person name="Lu C."/>
        </authorList>
    </citation>
    <scope>NUCLEOTIDE SEQUENCE</scope>
    <source>
        <strain evidence="1">2651</strain>
    </source>
</reference>
<evidence type="ECO:0000313" key="1">
    <source>
        <dbReference type="EMBL" id="AEH57383.1"/>
    </source>
</evidence>
<dbReference type="EMBL" id="JF273645">
    <property type="protein sequence ID" value="AEH57383.1"/>
    <property type="molecule type" value="Genomic_DNA"/>
</dbReference>
<accession>G8DTN2</accession>
<proteinExistence type="predicted"/>
<name>G8DTN2_STRSU</name>
<sequence length="60" mass="6658">MMITDGLPKVGSKNVLNQASKKPLVIVSLYVIGAISAPFMRPATKDIRWYLLPETLPFIN</sequence>
<protein>
    <submittedName>
        <fullName evidence="1">Transposase</fullName>
    </submittedName>
</protein>
<organism evidence="1">
    <name type="scientific">Streptococcus suis</name>
    <dbReference type="NCBI Taxonomy" id="1307"/>
    <lineage>
        <taxon>Bacteria</taxon>
        <taxon>Bacillati</taxon>
        <taxon>Bacillota</taxon>
        <taxon>Bacilli</taxon>
        <taxon>Lactobacillales</taxon>
        <taxon>Streptococcaceae</taxon>
        <taxon>Streptococcus</taxon>
    </lineage>
</organism>